<sequence>MRNLVLTLAIVCLAATSVGAAEVAGISPTKPESGPYVKVEQGYMVPYEFTIPGTQATLKMIPIPGGKVKLGSPESEAGHTDAEGPEVEVTVGPFWMAEHETTWAQYKPYMDLYNIFKGFQAKNIRPVTDDNRIDAITAPTPLYEPSFTFEYGEDPQLPAATMTNYAARQYTKWLSGVTGNQYRLPSEAEWERAASGGAETAYHFGDDAEKLDEYGWFDGNAEEKPHQVKGKKPNQYGLYDMHGNVWEWVLDQYSDEGFAKLEGKKNLTALEAVNWPTEPEPLMVKGGGWDEDAENCRTAAKMGSSEDDWKEEDPNIPLSPWWFTSYPSTCVGFRVIRPLEEVGKKDAYKFYRPEIEFLNLDVSDRILEGRGIEGLVDPNLPEAIKKAE</sequence>
<dbReference type="PANTHER" id="PTHR23150">
    <property type="entry name" value="SULFATASE MODIFYING FACTOR 1, 2"/>
    <property type="match status" value="1"/>
</dbReference>
<dbReference type="EMBL" id="PUIB01000028">
    <property type="protein sequence ID" value="PQO26976.1"/>
    <property type="molecule type" value="Genomic_DNA"/>
</dbReference>
<comment type="caution">
    <text evidence="3">The sequence shown here is derived from an EMBL/GenBank/DDBJ whole genome shotgun (WGS) entry which is preliminary data.</text>
</comment>
<dbReference type="Gene3D" id="3.90.1580.10">
    <property type="entry name" value="paralog of FGE (formylglycine-generating enzyme)"/>
    <property type="match status" value="1"/>
</dbReference>
<dbReference type="InterPro" id="IPR051043">
    <property type="entry name" value="Sulfatase_Mod_Factor_Kinase"/>
</dbReference>
<feature type="chain" id="PRO_5015611568" evidence="1">
    <location>
        <begin position="21"/>
        <end position="388"/>
    </location>
</feature>
<dbReference type="Proteomes" id="UP000239388">
    <property type="component" value="Unassembled WGS sequence"/>
</dbReference>
<dbReference type="RefSeq" id="WP_105359413.1">
    <property type="nucleotide sequence ID" value="NZ_PUIB01000028.1"/>
</dbReference>
<dbReference type="InterPro" id="IPR016187">
    <property type="entry name" value="CTDL_fold"/>
</dbReference>
<proteinExistence type="predicted"/>
<feature type="signal peptide" evidence="1">
    <location>
        <begin position="1"/>
        <end position="20"/>
    </location>
</feature>
<dbReference type="GO" id="GO:0120147">
    <property type="term" value="F:formylglycine-generating oxidase activity"/>
    <property type="evidence" value="ECO:0007669"/>
    <property type="project" value="TreeGrafter"/>
</dbReference>
<accession>A0A2S8F493</accession>
<evidence type="ECO:0000313" key="3">
    <source>
        <dbReference type="EMBL" id="PQO26976.1"/>
    </source>
</evidence>
<gene>
    <name evidence="3" type="ORF">C5Y98_27345</name>
</gene>
<dbReference type="InterPro" id="IPR005532">
    <property type="entry name" value="SUMF_dom"/>
</dbReference>
<dbReference type="AlphaFoldDB" id="A0A2S8F493"/>
<dbReference type="OrthoDB" id="9812426at2"/>
<keyword evidence="1" id="KW-0732">Signal</keyword>
<evidence type="ECO:0000256" key="1">
    <source>
        <dbReference type="SAM" id="SignalP"/>
    </source>
</evidence>
<evidence type="ECO:0000259" key="2">
    <source>
        <dbReference type="Pfam" id="PF03781"/>
    </source>
</evidence>
<dbReference type="PANTHER" id="PTHR23150:SF19">
    <property type="entry name" value="FORMYLGLYCINE-GENERATING ENZYME"/>
    <property type="match status" value="1"/>
</dbReference>
<organism evidence="3 4">
    <name type="scientific">Blastopirellula marina</name>
    <dbReference type="NCBI Taxonomy" id="124"/>
    <lineage>
        <taxon>Bacteria</taxon>
        <taxon>Pseudomonadati</taxon>
        <taxon>Planctomycetota</taxon>
        <taxon>Planctomycetia</taxon>
        <taxon>Pirellulales</taxon>
        <taxon>Pirellulaceae</taxon>
        <taxon>Blastopirellula</taxon>
    </lineage>
</organism>
<name>A0A2S8F493_9BACT</name>
<dbReference type="Pfam" id="PF03781">
    <property type="entry name" value="FGE-sulfatase"/>
    <property type="match status" value="1"/>
</dbReference>
<protein>
    <submittedName>
        <fullName evidence="3">Transcriptional regulator</fullName>
    </submittedName>
</protein>
<reference evidence="3 4" key="1">
    <citation type="submission" date="2018-02" db="EMBL/GenBank/DDBJ databases">
        <title>Comparative genomes isolates from brazilian mangrove.</title>
        <authorList>
            <person name="Araujo J.E."/>
            <person name="Taketani R.G."/>
            <person name="Silva M.C.P."/>
            <person name="Loureco M.V."/>
            <person name="Andreote F.D."/>
        </authorList>
    </citation>
    <scope>NUCLEOTIDE SEQUENCE [LARGE SCALE GENOMIC DNA]</scope>
    <source>
        <strain evidence="3 4">NAP PRIS-MGV</strain>
    </source>
</reference>
<dbReference type="SUPFAM" id="SSF56436">
    <property type="entry name" value="C-type lectin-like"/>
    <property type="match status" value="1"/>
</dbReference>
<evidence type="ECO:0000313" key="4">
    <source>
        <dbReference type="Proteomes" id="UP000239388"/>
    </source>
</evidence>
<feature type="domain" description="Sulfatase-modifying factor enzyme-like" evidence="2">
    <location>
        <begin position="59"/>
        <end position="308"/>
    </location>
</feature>
<dbReference type="InterPro" id="IPR042095">
    <property type="entry name" value="SUMF_sf"/>
</dbReference>